<dbReference type="AlphaFoldDB" id="A0A8J7YH93"/>
<comment type="similarity">
    <text evidence="1">Belongs to the aldehyde dehydrogenase family.</text>
</comment>
<proteinExistence type="inferred from homology"/>
<dbReference type="Gene3D" id="3.40.605.10">
    <property type="entry name" value="Aldehyde Dehydrogenase, Chain A, domain 1"/>
    <property type="match status" value="1"/>
</dbReference>
<feature type="compositionally biased region" description="Basic and acidic residues" evidence="3">
    <location>
        <begin position="1"/>
        <end position="10"/>
    </location>
</feature>
<dbReference type="RefSeq" id="WP_220590104.1">
    <property type="nucleotide sequence ID" value="NZ_RKLQ01000006.1"/>
</dbReference>
<dbReference type="Pfam" id="PF00171">
    <property type="entry name" value="Aldedh"/>
    <property type="match status" value="1"/>
</dbReference>
<dbReference type="InterPro" id="IPR016163">
    <property type="entry name" value="Ald_DH_C"/>
</dbReference>
<evidence type="ECO:0000256" key="2">
    <source>
        <dbReference type="ARBA" id="ARBA00023002"/>
    </source>
</evidence>
<dbReference type="Proteomes" id="UP000783863">
    <property type="component" value="Unassembled WGS sequence"/>
</dbReference>
<evidence type="ECO:0000256" key="3">
    <source>
        <dbReference type="SAM" id="MobiDB-lite"/>
    </source>
</evidence>
<name>A0A8J7YH93_9EURY</name>
<sequence>MDVAQTERRVRPVVAGEEVDGSGSADVPDQTTDEVFATVATGDQTTVADAVSAASGAVPTALETAVIQRATWCEAITAGIRNRSDELTDALVREAGVPIASAREEAATAAAQFDSVADVLRSLTGPYRTWTTATEAGDNSLVAAVPLGVVQCRPSVRAPLATAALQLAPSLGAGNGVVVTAPAATPVAVSILTELVREHVPEAAVGFVPLAADAEHALTGRGGPDAVLDAAVAAGRAGVTRFQQRLGGGTTTLVFPDADLDAAAAAIADGGPSAVERRLAGTCHVLVHASIQDELVERLDGHIADWTGGDLFDETTTVAPQRDAAGADRLAYFVDDATTKGATLVRGGSADGRQFRPTVLSDVPADAALLEDRQSTPIVPVTPFTSDADALDLAAAGRPSQSVSVFTARHSLAMDVAEAVDAGSISVHGGGDVPEDRLGSLDGRRVHEALTRLTRTKRVLQ</sequence>
<protein>
    <submittedName>
        <fullName evidence="5">Aldehyde dehydrogenase</fullName>
    </submittedName>
</protein>
<dbReference type="InterPro" id="IPR051020">
    <property type="entry name" value="ALDH-related_metabolic_enz"/>
</dbReference>
<evidence type="ECO:0000313" key="6">
    <source>
        <dbReference type="Proteomes" id="UP000783863"/>
    </source>
</evidence>
<keyword evidence="6" id="KW-1185">Reference proteome</keyword>
<dbReference type="PANTHER" id="PTHR42991">
    <property type="entry name" value="ALDEHYDE DEHYDROGENASE"/>
    <property type="match status" value="1"/>
</dbReference>
<evidence type="ECO:0000259" key="4">
    <source>
        <dbReference type="Pfam" id="PF00171"/>
    </source>
</evidence>
<dbReference type="Gene3D" id="3.40.309.10">
    <property type="entry name" value="Aldehyde Dehydrogenase, Chain A, domain 2"/>
    <property type="match status" value="1"/>
</dbReference>
<dbReference type="EMBL" id="RKLQ01000006">
    <property type="protein sequence ID" value="MBX0305915.1"/>
    <property type="molecule type" value="Genomic_DNA"/>
</dbReference>
<evidence type="ECO:0000313" key="5">
    <source>
        <dbReference type="EMBL" id="MBX0305915.1"/>
    </source>
</evidence>
<comment type="caution">
    <text evidence="5">The sequence shown here is derived from an EMBL/GenBank/DDBJ whole genome shotgun (WGS) entry which is preliminary data.</text>
</comment>
<dbReference type="SUPFAM" id="SSF53720">
    <property type="entry name" value="ALDH-like"/>
    <property type="match status" value="1"/>
</dbReference>
<organism evidence="5 6">
    <name type="scientific">Haloarcula salinisoli</name>
    <dbReference type="NCBI Taxonomy" id="2487746"/>
    <lineage>
        <taxon>Archaea</taxon>
        <taxon>Methanobacteriati</taxon>
        <taxon>Methanobacteriota</taxon>
        <taxon>Stenosarchaea group</taxon>
        <taxon>Halobacteria</taxon>
        <taxon>Halobacteriales</taxon>
        <taxon>Haloarculaceae</taxon>
        <taxon>Haloarcula</taxon>
    </lineage>
</organism>
<dbReference type="InterPro" id="IPR015590">
    <property type="entry name" value="Aldehyde_DH_dom"/>
</dbReference>
<dbReference type="PANTHER" id="PTHR42991:SF1">
    <property type="entry name" value="ALDEHYDE DEHYDROGENASE"/>
    <property type="match status" value="1"/>
</dbReference>
<feature type="region of interest" description="Disordered" evidence="3">
    <location>
        <begin position="1"/>
        <end position="29"/>
    </location>
</feature>
<reference evidence="5" key="1">
    <citation type="submission" date="2021-06" db="EMBL/GenBank/DDBJ databases">
        <title>Halomicroarcula sp. F24A a new haloarchaeum isolated from saline soil.</title>
        <authorList>
            <person name="Duran-Viseras A."/>
            <person name="Sanchez-Porro C."/>
            <person name="Ventosa A."/>
        </authorList>
    </citation>
    <scope>NUCLEOTIDE SEQUENCE</scope>
    <source>
        <strain evidence="5">F24A</strain>
    </source>
</reference>
<evidence type="ECO:0000256" key="1">
    <source>
        <dbReference type="ARBA" id="ARBA00009986"/>
    </source>
</evidence>
<accession>A0A8J7YH93</accession>
<feature type="domain" description="Aldehyde dehydrogenase" evidence="4">
    <location>
        <begin position="24"/>
        <end position="429"/>
    </location>
</feature>
<dbReference type="GO" id="GO:0008911">
    <property type="term" value="F:lactaldehyde dehydrogenase (NAD+) activity"/>
    <property type="evidence" value="ECO:0007669"/>
    <property type="project" value="TreeGrafter"/>
</dbReference>
<keyword evidence="2" id="KW-0560">Oxidoreductase</keyword>
<dbReference type="InterPro" id="IPR016161">
    <property type="entry name" value="Ald_DH/histidinol_DH"/>
</dbReference>
<dbReference type="InterPro" id="IPR016162">
    <property type="entry name" value="Ald_DH_N"/>
</dbReference>
<gene>
    <name evidence="5" type="ORF">EGD98_19910</name>
</gene>